<evidence type="ECO:0000256" key="2">
    <source>
        <dbReference type="ARBA" id="ARBA00001946"/>
    </source>
</evidence>
<sequence length="207" mass="23962">MRISKETVIQRLKNREQGIIEERYMRKYAVIIPIIEKKEGLEVLFEVRAKHMKRQPGEICFPGGKIDRQDASPQAAAIRELCEEVGISENQVTLLGKLDRIVSPFNQVIFPFSGVLNTTAFSPNKEEVDELFSVPLSFFLSHDPERYDVELSVQPGEDFPYGSIPGGKNYPWNKGFVPEYFYYYQNYIIWGITARIIKHFAEEIYES</sequence>
<evidence type="ECO:0000313" key="8">
    <source>
        <dbReference type="EMBL" id="SFE27936.1"/>
    </source>
</evidence>
<reference evidence="8 9" key="1">
    <citation type="submission" date="2016-10" db="EMBL/GenBank/DDBJ databases">
        <authorList>
            <person name="de Groot N.N."/>
        </authorList>
    </citation>
    <scope>NUCLEOTIDE SEQUENCE [LARGE SCALE GENOMIC DNA]</scope>
    <source>
        <strain evidence="8 9">DSM 23995</strain>
    </source>
</reference>
<dbReference type="Pfam" id="PF00293">
    <property type="entry name" value="NUDIX"/>
    <property type="match status" value="1"/>
</dbReference>
<proteinExistence type="predicted"/>
<dbReference type="SUPFAM" id="SSF55811">
    <property type="entry name" value="Nudix"/>
    <property type="match status" value="1"/>
</dbReference>
<gene>
    <name evidence="8" type="ORF">SAMN05192532_10195</name>
</gene>
<keyword evidence="5" id="KW-0460">Magnesium</keyword>
<dbReference type="EMBL" id="FONT01000001">
    <property type="protein sequence ID" value="SFE27936.1"/>
    <property type="molecule type" value="Genomic_DNA"/>
</dbReference>
<dbReference type="AlphaFoldDB" id="A0A1I1Z838"/>
<keyword evidence="3" id="KW-0479">Metal-binding</keyword>
<evidence type="ECO:0000313" key="9">
    <source>
        <dbReference type="Proteomes" id="UP000199516"/>
    </source>
</evidence>
<dbReference type="Gene3D" id="3.90.79.10">
    <property type="entry name" value="Nucleoside Triphosphate Pyrophosphohydrolase"/>
    <property type="match status" value="1"/>
</dbReference>
<keyword evidence="4" id="KW-0378">Hydrolase</keyword>
<dbReference type="InterPro" id="IPR045121">
    <property type="entry name" value="CoAse"/>
</dbReference>
<name>A0A1I1Z838_9BACI</name>
<evidence type="ECO:0000256" key="4">
    <source>
        <dbReference type="ARBA" id="ARBA00022801"/>
    </source>
</evidence>
<dbReference type="InterPro" id="IPR000086">
    <property type="entry name" value="NUDIX_hydrolase_dom"/>
</dbReference>
<comment type="cofactor">
    <cofactor evidence="2">
        <name>Mg(2+)</name>
        <dbReference type="ChEBI" id="CHEBI:18420"/>
    </cofactor>
</comment>
<evidence type="ECO:0000259" key="7">
    <source>
        <dbReference type="PROSITE" id="PS51462"/>
    </source>
</evidence>
<protein>
    <submittedName>
        <fullName evidence="8">NUDIX domain-containing protein</fullName>
    </submittedName>
</protein>
<dbReference type="PANTHER" id="PTHR12992">
    <property type="entry name" value="NUDIX HYDROLASE"/>
    <property type="match status" value="1"/>
</dbReference>
<dbReference type="CDD" id="cd03426">
    <property type="entry name" value="NUDIX_CoAse_Nudt7"/>
    <property type="match status" value="1"/>
</dbReference>
<dbReference type="GO" id="GO:0046872">
    <property type="term" value="F:metal ion binding"/>
    <property type="evidence" value="ECO:0007669"/>
    <property type="project" value="UniProtKB-KW"/>
</dbReference>
<feature type="domain" description="Nudix hydrolase" evidence="7">
    <location>
        <begin position="25"/>
        <end position="157"/>
    </location>
</feature>
<evidence type="ECO:0000256" key="1">
    <source>
        <dbReference type="ARBA" id="ARBA00001936"/>
    </source>
</evidence>
<comment type="cofactor">
    <cofactor evidence="1">
        <name>Mn(2+)</name>
        <dbReference type="ChEBI" id="CHEBI:29035"/>
    </cofactor>
</comment>
<evidence type="ECO:0000256" key="3">
    <source>
        <dbReference type="ARBA" id="ARBA00022723"/>
    </source>
</evidence>
<dbReference type="RefSeq" id="WP_245757766.1">
    <property type="nucleotide sequence ID" value="NZ_FONT01000001.1"/>
</dbReference>
<dbReference type="STRING" id="930128.SAMN05192532_10195"/>
<evidence type="ECO:0000256" key="6">
    <source>
        <dbReference type="ARBA" id="ARBA00023211"/>
    </source>
</evidence>
<keyword evidence="6" id="KW-0464">Manganese</keyword>
<dbReference type="PROSITE" id="PS51462">
    <property type="entry name" value="NUDIX"/>
    <property type="match status" value="1"/>
</dbReference>
<dbReference type="GO" id="GO:0010945">
    <property type="term" value="F:coenzyme A diphosphatase activity"/>
    <property type="evidence" value="ECO:0007669"/>
    <property type="project" value="InterPro"/>
</dbReference>
<evidence type="ECO:0000256" key="5">
    <source>
        <dbReference type="ARBA" id="ARBA00022842"/>
    </source>
</evidence>
<dbReference type="PANTHER" id="PTHR12992:SF11">
    <property type="entry name" value="MITOCHONDRIAL COENZYME A DIPHOSPHATASE NUDT8"/>
    <property type="match status" value="1"/>
</dbReference>
<dbReference type="Proteomes" id="UP000199516">
    <property type="component" value="Unassembled WGS sequence"/>
</dbReference>
<organism evidence="8 9">
    <name type="scientific">Alteribacillus iranensis</name>
    <dbReference type="NCBI Taxonomy" id="930128"/>
    <lineage>
        <taxon>Bacteria</taxon>
        <taxon>Bacillati</taxon>
        <taxon>Bacillota</taxon>
        <taxon>Bacilli</taxon>
        <taxon>Bacillales</taxon>
        <taxon>Bacillaceae</taxon>
        <taxon>Alteribacillus</taxon>
    </lineage>
</organism>
<dbReference type="InterPro" id="IPR015797">
    <property type="entry name" value="NUDIX_hydrolase-like_dom_sf"/>
</dbReference>
<keyword evidence="9" id="KW-1185">Reference proteome</keyword>
<accession>A0A1I1Z838</accession>